<sequence length="116" mass="13226">MSEGLKVIILISAQNCLLFFTEDVLFPVNGIIIFFKCDANRDVTLFMLETTGLREPQNDKRELIPPNEDKISPMQRQNCTISRDNSIEISYVSEAVIRESDCCSLQPQSNFLQSLH</sequence>
<gene>
    <name evidence="1" type="ORF">M513_06436</name>
</gene>
<evidence type="ECO:0000313" key="2">
    <source>
        <dbReference type="Proteomes" id="UP000030764"/>
    </source>
</evidence>
<dbReference type="EMBL" id="KL363225">
    <property type="protein sequence ID" value="KFD52589.1"/>
    <property type="molecule type" value="Genomic_DNA"/>
</dbReference>
<accession>A0A085M5U3</accession>
<keyword evidence="2" id="KW-1185">Reference proteome</keyword>
<protein>
    <submittedName>
        <fullName evidence="1">Uncharacterized protein</fullName>
    </submittedName>
</protein>
<proteinExistence type="predicted"/>
<organism evidence="1 2">
    <name type="scientific">Trichuris suis</name>
    <name type="common">pig whipworm</name>
    <dbReference type="NCBI Taxonomy" id="68888"/>
    <lineage>
        <taxon>Eukaryota</taxon>
        <taxon>Metazoa</taxon>
        <taxon>Ecdysozoa</taxon>
        <taxon>Nematoda</taxon>
        <taxon>Enoplea</taxon>
        <taxon>Dorylaimia</taxon>
        <taxon>Trichinellida</taxon>
        <taxon>Trichuridae</taxon>
        <taxon>Trichuris</taxon>
    </lineage>
</organism>
<dbReference type="Proteomes" id="UP000030764">
    <property type="component" value="Unassembled WGS sequence"/>
</dbReference>
<dbReference type="AlphaFoldDB" id="A0A085M5U3"/>
<evidence type="ECO:0000313" key="1">
    <source>
        <dbReference type="EMBL" id="KFD52589.1"/>
    </source>
</evidence>
<name>A0A085M5U3_9BILA</name>
<reference evidence="1 2" key="1">
    <citation type="journal article" date="2014" name="Nat. Genet.">
        <title>Genome and transcriptome of the porcine whipworm Trichuris suis.</title>
        <authorList>
            <person name="Jex A.R."/>
            <person name="Nejsum P."/>
            <person name="Schwarz E.M."/>
            <person name="Hu L."/>
            <person name="Young N.D."/>
            <person name="Hall R.S."/>
            <person name="Korhonen P.K."/>
            <person name="Liao S."/>
            <person name="Thamsborg S."/>
            <person name="Xia J."/>
            <person name="Xu P."/>
            <person name="Wang S."/>
            <person name="Scheerlinck J.P."/>
            <person name="Hofmann A."/>
            <person name="Sternberg P.W."/>
            <person name="Wang J."/>
            <person name="Gasser R.B."/>
        </authorList>
    </citation>
    <scope>NUCLEOTIDE SEQUENCE [LARGE SCALE GENOMIC DNA]</scope>
    <source>
        <strain evidence="1">DCEP-RM93M</strain>
    </source>
</reference>